<proteinExistence type="predicted"/>
<feature type="transmembrane region" description="Helical" evidence="1">
    <location>
        <begin position="36"/>
        <end position="55"/>
    </location>
</feature>
<feature type="transmembrane region" description="Helical" evidence="1">
    <location>
        <begin position="126"/>
        <end position="145"/>
    </location>
</feature>
<dbReference type="Proteomes" id="UP000284763">
    <property type="component" value="Unassembled WGS sequence"/>
</dbReference>
<keyword evidence="1" id="KW-0812">Transmembrane</keyword>
<organism evidence="2 3">
    <name type="scientific">Methanosalsum natronophilum</name>
    <dbReference type="NCBI Taxonomy" id="768733"/>
    <lineage>
        <taxon>Archaea</taxon>
        <taxon>Methanobacteriati</taxon>
        <taxon>Methanobacteriota</taxon>
        <taxon>Stenosarchaea group</taxon>
        <taxon>Methanomicrobia</taxon>
        <taxon>Methanosarcinales</taxon>
        <taxon>Methanosarcinaceae</taxon>
        <taxon>Methanosalsum</taxon>
    </lineage>
</organism>
<dbReference type="EMBL" id="QZAB01000081">
    <property type="protein sequence ID" value="RQD91330.1"/>
    <property type="molecule type" value="Genomic_DNA"/>
</dbReference>
<dbReference type="Pfam" id="PF07758">
    <property type="entry name" value="DUF1614"/>
    <property type="match status" value="1"/>
</dbReference>
<dbReference type="AlphaFoldDB" id="A0A3R7XJ65"/>
<feature type="transmembrane region" description="Helical" evidence="1">
    <location>
        <begin position="152"/>
        <end position="169"/>
    </location>
</feature>
<feature type="transmembrane region" description="Helical" evidence="1">
    <location>
        <begin position="12"/>
        <end position="30"/>
    </location>
</feature>
<dbReference type="InterPro" id="IPR011672">
    <property type="entry name" value="DUF1614"/>
</dbReference>
<reference evidence="2 3" key="1">
    <citation type="submission" date="2018-08" db="EMBL/GenBank/DDBJ databases">
        <title>The metabolism and importance of syntrophic acetate oxidation coupled to methane or sulfide production in haloalkaline environments.</title>
        <authorList>
            <person name="Timmers P.H.A."/>
            <person name="Vavourakis C.D."/>
            <person name="Sorokin D.Y."/>
            <person name="Sinninghe Damste J.S."/>
            <person name="Muyzer G."/>
            <person name="Stams A.J.M."/>
            <person name="Plugge C.M."/>
        </authorList>
    </citation>
    <scope>NUCLEOTIDE SEQUENCE [LARGE SCALE GENOMIC DNA]</scope>
    <source>
        <strain evidence="2">MSAO_Arc3</strain>
    </source>
</reference>
<comment type="caution">
    <text evidence="2">The sequence shown here is derived from an EMBL/GenBank/DDBJ whole genome shotgun (WGS) entry which is preliminary data.</text>
</comment>
<feature type="transmembrane region" description="Helical" evidence="1">
    <location>
        <begin position="207"/>
        <end position="229"/>
    </location>
</feature>
<feature type="transmembrane region" description="Helical" evidence="1">
    <location>
        <begin position="175"/>
        <end position="195"/>
    </location>
</feature>
<name>A0A3R7XJ65_9EURY</name>
<keyword evidence="1" id="KW-0472">Membrane</keyword>
<sequence length="230" mass="24968">MRDYTLEYKKREISIFIATLIPLAVLAYHSNIELGSLGPFSLIAILVLVLILANYEIPIYKTRTIKPEHLMKNALLLEKIYGVPVLKELEIGTKRTFDTTVSLNLGGFILPLITLIYVLVSHHNTAILLITSLMIIAVFLASEMVDGIGIVIPNYISLLAIPLALLVAPSSAAEAVYIASVSGILVGTLISAATFNREKKGSAYLSIGGAGSFIPIYVTFLISVILAFFM</sequence>
<feature type="transmembrane region" description="Helical" evidence="1">
    <location>
        <begin position="101"/>
        <end position="120"/>
    </location>
</feature>
<evidence type="ECO:0000256" key="1">
    <source>
        <dbReference type="SAM" id="Phobius"/>
    </source>
</evidence>
<keyword evidence="1" id="KW-1133">Transmembrane helix</keyword>
<gene>
    <name evidence="2" type="ORF">D5R95_01200</name>
</gene>
<protein>
    <submittedName>
        <fullName evidence="2">DUF1614 domain-containing protein</fullName>
    </submittedName>
</protein>
<accession>A0A3R7XJ65</accession>
<evidence type="ECO:0000313" key="2">
    <source>
        <dbReference type="EMBL" id="RQD91330.1"/>
    </source>
</evidence>
<evidence type="ECO:0000313" key="3">
    <source>
        <dbReference type="Proteomes" id="UP000284763"/>
    </source>
</evidence>